<evidence type="ECO:0000313" key="2">
    <source>
        <dbReference type="Proteomes" id="UP000240325"/>
    </source>
</evidence>
<sequence length="85" mass="9570">MSAKNTVGNSNKQILAIGTGNNSTNCFDLKTMIGDKYLFCKNIRNMPIFDSDEIFESCLKLDFNKLPKINAKFDVDINIDVMSEI</sequence>
<dbReference type="Proteomes" id="UP000240325">
    <property type="component" value="Segment"/>
</dbReference>
<evidence type="ECO:0000313" key="1">
    <source>
        <dbReference type="EMBL" id="ATZ81152.1"/>
    </source>
</evidence>
<gene>
    <name evidence="1" type="ORF">BMW23_1109</name>
</gene>
<accession>A0A2H4UW28</accession>
<name>A0A2H4UW28_9VIRU</name>
<dbReference type="EMBL" id="MF782455">
    <property type="protein sequence ID" value="ATZ81152.1"/>
    <property type="molecule type" value="Genomic_DNA"/>
</dbReference>
<protein>
    <submittedName>
        <fullName evidence="1">Uncharacterized protein</fullName>
    </submittedName>
</protein>
<reference evidence="1" key="1">
    <citation type="journal article" date="2017" name="Elife">
        <title>The kinetoplastid-infecting Bodo saltans virus (BsV), a window into the most abundant giant viruses in the sea.</title>
        <authorList>
            <person name="Deeg C.M."/>
            <person name="Chow C.-E.T."/>
            <person name="Suttle C.A."/>
        </authorList>
    </citation>
    <scope>NUCLEOTIDE SEQUENCE</scope>
    <source>
        <strain evidence="1">NG1</strain>
    </source>
</reference>
<organism evidence="1">
    <name type="scientific">Bodo saltans virus</name>
    <dbReference type="NCBI Taxonomy" id="2024608"/>
    <lineage>
        <taxon>Viruses</taxon>
        <taxon>Varidnaviria</taxon>
        <taxon>Bamfordvirae</taxon>
        <taxon>Nucleocytoviricota</taxon>
        <taxon>Megaviricetes</taxon>
        <taxon>Imitervirales</taxon>
        <taxon>Mimiviridae</taxon>
        <taxon>Klosneuvirinae</taxon>
        <taxon>Theiavirus</taxon>
        <taxon>Theiavirus salishense</taxon>
    </lineage>
</organism>
<proteinExistence type="predicted"/>
<keyword evidence="2" id="KW-1185">Reference proteome</keyword>